<accession>A0A1W1VIV6</accession>
<proteinExistence type="predicted"/>
<evidence type="ECO:0000313" key="2">
    <source>
        <dbReference type="EMBL" id="SMB93160.1"/>
    </source>
</evidence>
<name>A0A1W1VIV6_9BACT</name>
<dbReference type="STRING" id="645990.SAMN00120144_2906"/>
<dbReference type="AlphaFoldDB" id="A0A1W1VIV6"/>
<sequence length="222" mass="25954">MSSCNKVDKSSLTKEQKIKLEQPVTSTTEERKYYPVNYNELLKDFMTWYTYTYHNVKLSRDFVGLGADSSIIKKADFLKHLTTGKFIAVKIMAQNDVEYYKLHKLSEPNLQIEETVKQMALAEIAHFEMEGKEMPDYNFTDINGVRYDKNNTKEKIIVLKCWFIGCVACVKEFPELNKLVDTYKDRSDILFLSLAIDNKQKLINFLKKKNSIIEWCQAKKNT</sequence>
<dbReference type="Proteomes" id="UP000192266">
    <property type="component" value="Unassembled WGS sequence"/>
</dbReference>
<dbReference type="InterPro" id="IPR036249">
    <property type="entry name" value="Thioredoxin-like_sf"/>
</dbReference>
<reference evidence="2 3" key="1">
    <citation type="submission" date="2017-04" db="EMBL/GenBank/DDBJ databases">
        <authorList>
            <person name="Afonso C.L."/>
            <person name="Miller P.J."/>
            <person name="Scott M.A."/>
            <person name="Spackman E."/>
            <person name="Goraichik I."/>
            <person name="Dimitrov K.M."/>
            <person name="Suarez D.L."/>
            <person name="Swayne D.E."/>
        </authorList>
    </citation>
    <scope>NUCLEOTIDE SEQUENCE [LARGE SCALE GENOMIC DNA]</scope>
    <source>
        <strain evidence="2 3">DSM 11622</strain>
    </source>
</reference>
<keyword evidence="1" id="KW-0676">Redox-active center</keyword>
<organism evidence="2 3">
    <name type="scientific">Hymenobacter roseosalivarius DSM 11622</name>
    <dbReference type="NCBI Taxonomy" id="645990"/>
    <lineage>
        <taxon>Bacteria</taxon>
        <taxon>Pseudomonadati</taxon>
        <taxon>Bacteroidota</taxon>
        <taxon>Cytophagia</taxon>
        <taxon>Cytophagales</taxon>
        <taxon>Hymenobacteraceae</taxon>
        <taxon>Hymenobacter</taxon>
    </lineage>
</organism>
<evidence type="ECO:0008006" key="4">
    <source>
        <dbReference type="Google" id="ProtNLM"/>
    </source>
</evidence>
<evidence type="ECO:0000313" key="3">
    <source>
        <dbReference type="Proteomes" id="UP000192266"/>
    </source>
</evidence>
<dbReference type="PROSITE" id="PS00194">
    <property type="entry name" value="THIOREDOXIN_1"/>
    <property type="match status" value="1"/>
</dbReference>
<keyword evidence="3" id="KW-1185">Reference proteome</keyword>
<gene>
    <name evidence="2" type="ORF">SAMN00120144_2906</name>
</gene>
<dbReference type="InterPro" id="IPR017937">
    <property type="entry name" value="Thioredoxin_CS"/>
</dbReference>
<dbReference type="EMBL" id="FWWW01000062">
    <property type="protein sequence ID" value="SMB93160.1"/>
    <property type="molecule type" value="Genomic_DNA"/>
</dbReference>
<protein>
    <recommendedName>
        <fullName evidence="4">Alkyl hydroperoxide reductase/ Thiol specific antioxidant/ Mal allergen</fullName>
    </recommendedName>
</protein>
<dbReference type="Gene3D" id="3.40.30.10">
    <property type="entry name" value="Glutaredoxin"/>
    <property type="match status" value="1"/>
</dbReference>
<evidence type="ECO:0000256" key="1">
    <source>
        <dbReference type="ARBA" id="ARBA00023284"/>
    </source>
</evidence>
<dbReference type="SUPFAM" id="SSF52833">
    <property type="entry name" value="Thioredoxin-like"/>
    <property type="match status" value="1"/>
</dbReference>